<proteinExistence type="inferred from homology"/>
<feature type="region of interest" description="Disordered" evidence="2">
    <location>
        <begin position="545"/>
        <end position="579"/>
    </location>
</feature>
<evidence type="ECO:0000313" key="6">
    <source>
        <dbReference type="EMBL" id="ONL99463.1"/>
    </source>
</evidence>
<dbReference type="InterPro" id="IPR050281">
    <property type="entry name" value="Flavin_monoamine_oxidase"/>
</dbReference>
<gene>
    <name evidence="6" type="ORF">ZEAMMB73_Zm00001d029714</name>
</gene>
<dbReference type="Gene3D" id="3.50.50.60">
    <property type="entry name" value="FAD/NAD(P)-binding domain"/>
    <property type="match status" value="1"/>
</dbReference>
<evidence type="ECO:0000256" key="1">
    <source>
        <dbReference type="ARBA" id="ARBA00005995"/>
    </source>
</evidence>
<organism evidence="6">
    <name type="scientific">Zea mays</name>
    <name type="common">Maize</name>
    <dbReference type="NCBI Taxonomy" id="4577"/>
    <lineage>
        <taxon>Eukaryota</taxon>
        <taxon>Viridiplantae</taxon>
        <taxon>Streptophyta</taxon>
        <taxon>Embryophyta</taxon>
        <taxon>Tracheophyta</taxon>
        <taxon>Spermatophyta</taxon>
        <taxon>Magnoliopsida</taxon>
        <taxon>Liliopsida</taxon>
        <taxon>Poales</taxon>
        <taxon>Poaceae</taxon>
        <taxon>PACMAD clade</taxon>
        <taxon>Panicoideae</taxon>
        <taxon>Andropogonodae</taxon>
        <taxon>Andropogoneae</taxon>
        <taxon>Tripsacinae</taxon>
        <taxon>Zea</taxon>
    </lineage>
</organism>
<dbReference type="GO" id="GO:0050660">
    <property type="term" value="F:flavin adenine dinucleotide binding"/>
    <property type="evidence" value="ECO:0007669"/>
    <property type="project" value="UniProtKB-ARBA"/>
</dbReference>
<name>A0A1D6K7D2_MAIZE</name>
<dbReference type="SUPFAM" id="SSF54373">
    <property type="entry name" value="FAD-linked reductases, C-terminal domain"/>
    <property type="match status" value="1"/>
</dbReference>
<dbReference type="InterPro" id="IPR002937">
    <property type="entry name" value="Amino_oxidase"/>
</dbReference>
<feature type="domain" description="Amine oxidase" evidence="4">
    <location>
        <begin position="3"/>
        <end position="124"/>
    </location>
</feature>
<dbReference type="SUPFAM" id="SSF51905">
    <property type="entry name" value="FAD/NAD(P)-binding domain"/>
    <property type="match status" value="1"/>
</dbReference>
<evidence type="ECO:0000259" key="4">
    <source>
        <dbReference type="Pfam" id="PF01593"/>
    </source>
</evidence>
<feature type="region of interest" description="Disordered" evidence="2">
    <location>
        <begin position="320"/>
        <end position="343"/>
    </location>
</feature>
<evidence type="ECO:0000256" key="2">
    <source>
        <dbReference type="SAM" id="MobiDB-lite"/>
    </source>
</evidence>
<comment type="similarity">
    <text evidence="1">Belongs to the flavin monoamine oxidase family.</text>
</comment>
<sequence>MFWNLRKTAGAPVLIALLVGKAAIDGQSISSGDHVNNAMVVLRKLFKNASVPDPVASVVTNWGLDPFSRGAYSYVAVGASGRDYDILGRPVDNCLFFAGEATCKEHPDTVGGAILSGLREAVRIVDLLNTGSDYIAEVETLQTYQMQTDSERNEVKDMSNRLEACELSTALSKNSSDAMYPIVSKESLLQEMFFSAKTTSGRLHLAKELLKLPTDVLKSFAGCKEGLSTLNFWILDSLGKNATQLLRHCVRLLVLVSTDLVAVRLSGIGKTVKEKVCVHTSRDIRAIARQLVSVWIEVFRREKDSNGGLKLLRRMPSIESSKTKSKDLQSGKPTLRVPNGTLDNNKVVSQRQRTRFASSQSPPKINKKYDNKEEAAAFAAAEAARAAAIAAAQAYASVEAEISVPRELPKIPSFQSFVMRDHHLDESDARKRTLKDDFGRLECISENDSKNGEVKDLPENTKYADGDSLKMSHDNFTQQSHSNETACLANAQDHSTDTVVVDGRFTRAWVDTDTICIDGVKDPLAIERWQAQAMEADKEFYSRIRIPDEDDSSSQKHTCRSSASQGADSKPASERQSRGVEHIKQGLVNFIASLLMPLYRGKKIDREGYKTIMRKSVNKIIDTCSEGEKSMTTLEFLDDKRKIKIESFVGKMVDKHLHVVSKSAKP</sequence>
<accession>A0A1D6K7D2</accession>
<dbReference type="AlphaFoldDB" id="A0A1D6K7D2"/>
<evidence type="ECO:0000256" key="3">
    <source>
        <dbReference type="SAM" id="SignalP"/>
    </source>
</evidence>
<dbReference type="ExpressionAtlas" id="A0A1D6K7D2">
    <property type="expression patterns" value="baseline and differential"/>
</dbReference>
<protein>
    <submittedName>
        <fullName evidence="6">Uncharacterized protein</fullName>
    </submittedName>
</protein>
<dbReference type="Gene3D" id="3.90.660.10">
    <property type="match status" value="1"/>
</dbReference>
<dbReference type="InterPro" id="IPR036188">
    <property type="entry name" value="FAD/NAD-bd_sf"/>
</dbReference>
<feature type="chain" id="PRO_5010805964" evidence="3">
    <location>
        <begin position="27"/>
        <end position="666"/>
    </location>
</feature>
<dbReference type="EMBL" id="CM007647">
    <property type="protein sequence ID" value="ONL99463.1"/>
    <property type="molecule type" value="Genomic_DNA"/>
</dbReference>
<feature type="signal peptide" evidence="3">
    <location>
        <begin position="1"/>
        <end position="26"/>
    </location>
</feature>
<evidence type="ECO:0000259" key="5">
    <source>
        <dbReference type="Pfam" id="PF23030"/>
    </source>
</evidence>
<keyword evidence="3" id="KW-0732">Signal</keyword>
<dbReference type="Pfam" id="PF01593">
    <property type="entry name" value="Amino_oxidase"/>
    <property type="match status" value="1"/>
</dbReference>
<dbReference type="PANTHER" id="PTHR10742">
    <property type="entry name" value="FLAVIN MONOAMINE OXIDASE"/>
    <property type="match status" value="1"/>
</dbReference>
<reference evidence="6" key="1">
    <citation type="submission" date="2015-12" db="EMBL/GenBank/DDBJ databases">
        <title>Update maize B73 reference genome by single molecule sequencing technologies.</title>
        <authorList>
            <consortium name="Maize Genome Sequencing Project"/>
            <person name="Ware D."/>
        </authorList>
    </citation>
    <scope>NUCLEOTIDE SEQUENCE [LARGE SCALE GENOMIC DNA]</scope>
    <source>
        <tissue evidence="6">Seedling</tissue>
    </source>
</reference>
<dbReference type="GO" id="GO:0016491">
    <property type="term" value="F:oxidoreductase activity"/>
    <property type="evidence" value="ECO:0007669"/>
    <property type="project" value="InterPro"/>
</dbReference>
<feature type="domain" description="SFR19-like C-terminal" evidence="5">
    <location>
        <begin position="582"/>
        <end position="626"/>
    </location>
</feature>
<dbReference type="PANTHER" id="PTHR10742:SF410">
    <property type="entry name" value="LYSINE-SPECIFIC HISTONE DEMETHYLASE 2"/>
    <property type="match status" value="1"/>
</dbReference>
<dbReference type="Pfam" id="PF23030">
    <property type="entry name" value="SCAF11-like_C"/>
    <property type="match status" value="1"/>
</dbReference>
<dbReference type="InterPro" id="IPR057031">
    <property type="entry name" value="SFR19-like_C"/>
</dbReference>